<dbReference type="AlphaFoldDB" id="A0A094ZJH2"/>
<dbReference type="InterPro" id="IPR013922">
    <property type="entry name" value="Cyclin_PHO80-like"/>
</dbReference>
<dbReference type="Gene3D" id="1.10.472.10">
    <property type="entry name" value="Cyclin-like"/>
    <property type="match status" value="1"/>
</dbReference>
<reference evidence="3" key="1">
    <citation type="journal article" date="2012" name="Nat. Genet.">
        <title>Whole-genome sequence of Schistosoma haematobium.</title>
        <authorList>
            <person name="Young N.D."/>
            <person name="Jex A.R."/>
            <person name="Li B."/>
            <person name="Liu S."/>
            <person name="Yang L."/>
            <person name="Xiong Z."/>
            <person name="Li Y."/>
            <person name="Cantacessi C."/>
            <person name="Hall R.S."/>
            <person name="Xu X."/>
            <person name="Chen F."/>
            <person name="Wu X."/>
            <person name="Zerlotini A."/>
            <person name="Oliveira G."/>
            <person name="Hofmann A."/>
            <person name="Zhang G."/>
            <person name="Fang X."/>
            <person name="Kang Y."/>
            <person name="Campbell B.E."/>
            <person name="Loukas A."/>
            <person name="Ranganathan S."/>
            <person name="Rollinson D."/>
            <person name="Rinaldi G."/>
            <person name="Brindley P.J."/>
            <person name="Yang H."/>
            <person name="Wang J."/>
            <person name="Wang J."/>
            <person name="Gasser R.B."/>
        </authorList>
    </citation>
    <scope>NUCLEOTIDE SEQUENCE [LARGE SCALE GENOMIC DNA]</scope>
</reference>
<dbReference type="EMBL" id="KL250529">
    <property type="protein sequence ID" value="KGB33054.1"/>
    <property type="molecule type" value="Genomic_DNA"/>
</dbReference>
<protein>
    <recommendedName>
        <fullName evidence="2">Protein CNPPD1</fullName>
    </recommendedName>
</protein>
<dbReference type="STRING" id="6185.A0A094ZJH2"/>
<evidence type="ECO:0000313" key="3">
    <source>
        <dbReference type="EMBL" id="KGB33054.1"/>
    </source>
</evidence>
<organism evidence="3">
    <name type="scientific">Schistosoma haematobium</name>
    <name type="common">Blood fluke</name>
    <dbReference type="NCBI Taxonomy" id="6185"/>
    <lineage>
        <taxon>Eukaryota</taxon>
        <taxon>Metazoa</taxon>
        <taxon>Spiralia</taxon>
        <taxon>Lophotrochozoa</taxon>
        <taxon>Platyhelminthes</taxon>
        <taxon>Trematoda</taxon>
        <taxon>Digenea</taxon>
        <taxon>Strigeidida</taxon>
        <taxon>Schistosomatoidea</taxon>
        <taxon>Schistosomatidae</taxon>
        <taxon>Schistosoma</taxon>
    </lineage>
</organism>
<name>A0A094ZJH2_SCHHA</name>
<evidence type="ECO:0000256" key="2">
    <source>
        <dbReference type="ARBA" id="ARBA00040808"/>
    </source>
</evidence>
<dbReference type="CDD" id="cd20557">
    <property type="entry name" value="CYCLIN_ScPCL1-like"/>
    <property type="match status" value="1"/>
</dbReference>
<dbReference type="GO" id="GO:0000307">
    <property type="term" value="C:cyclin-dependent protein kinase holoenzyme complex"/>
    <property type="evidence" value="ECO:0007669"/>
    <property type="project" value="TreeGrafter"/>
</dbReference>
<dbReference type="PANTHER" id="PTHR15615:SF108">
    <property type="entry name" value="PROTEIN CNPPD1"/>
    <property type="match status" value="1"/>
</dbReference>
<dbReference type="PANTHER" id="PTHR15615">
    <property type="match status" value="1"/>
</dbReference>
<comment type="similarity">
    <text evidence="1">Belongs to the CNPPD1 family.</text>
</comment>
<dbReference type="GO" id="GO:0016538">
    <property type="term" value="F:cyclin-dependent protein serine/threonine kinase regulator activity"/>
    <property type="evidence" value="ECO:0007669"/>
    <property type="project" value="TreeGrafter"/>
</dbReference>
<gene>
    <name evidence="3" type="ORF">MS3_01212</name>
</gene>
<proteinExistence type="inferred from homology"/>
<dbReference type="Pfam" id="PF08613">
    <property type="entry name" value="Cyclin"/>
    <property type="match status" value="1"/>
</dbReference>
<accession>A0A094ZJH2</accession>
<dbReference type="OrthoDB" id="244495at2759"/>
<evidence type="ECO:0000256" key="1">
    <source>
        <dbReference type="ARBA" id="ARBA00038508"/>
    </source>
</evidence>
<sequence length="334" mass="38098">MDFTQDLQQSESKGPSPSILEIFDVLCNNEGGDCFERPLVPDRIVKMVNSASKRRLGKLDTFMVLEYLCSKNVPPVSVLTALLFIEKLVVADPYSSLLTEVTAVDLFAVSMVVASKYLHDDDTDYGMYNAEWADEFDMDLKELNELEVKFVSALNWEFFVTRAQILQFGFEIGVFRQITKCDSFGDKPEFNVYSMLSHISQIFLKYSRHRTSPEIKRVSKILLVLVLAYLGTDQFSQCSLETQYADQNQTHISAIVVDQCPDNILSNMTHSDELTNVTNQNIEVCTKDLTCRYHSQHESVSYSYFKETDPTTRMIDCPTWKFTQLSNSSSISTQ</sequence>
<dbReference type="GO" id="GO:0019901">
    <property type="term" value="F:protein kinase binding"/>
    <property type="evidence" value="ECO:0007669"/>
    <property type="project" value="InterPro"/>
</dbReference>
<dbReference type="GO" id="GO:0005634">
    <property type="term" value="C:nucleus"/>
    <property type="evidence" value="ECO:0007669"/>
    <property type="project" value="TreeGrafter"/>
</dbReference>